<protein>
    <submittedName>
        <fullName evidence="2">Uncharacterized protein</fullName>
    </submittedName>
</protein>
<sequence length="887" mass="96839">MLQQNNNNNYPCLSMSGTTREMLQKCSRAALPFPSRLELGDLPLIRGLRAWALCSKNRRKAGGLLGSGQSPTARPAGHRNSTSCTKPADVYLSGEWSQMGYGLPLGLDARQAEIGALVTVATLKTSEGGGKTQTQCLFLRTEKGSCLYSTAKPGSGVATSAASSVVGGWLKGKTGGGGIRDITGGRRDGGSTLSLQTGANRVRMRSGRRWRKSSNVVAREKPIASREWQQRSREEPAGEIALGERKEVQDKGALDSKLFHSLQQDGKRAQQDKEGACRAPKCSHNASTKACPRCERGAQRREEQKEHVGDESPSNEMKDTRKEKPKVDEEEKEEDKSSLCELGLSNVGLSIQNSDQESNSFHPQSHSCRNAEETREAESNEEQDSHGKDEKGKGNLCEEVRVNGLSDRLEANRDSEKESVTQTPTVPSAMSNRYQDISVSSWSESSANVEGTSCLVQRKLGNTHQEQHQTEEDPGIMGKEELRISSFEARELNFVPNENNTVKSNKNRKVFCDDCQTSESAWRDELVSKERINPEGADEAGEQELDDNKADNKKETHTEDVVSACAKLENHCEIKRNCSPENVWRSDGCKKPEEENEDSCGQTSITQAEARGESSTDVTNVACTDPSSSPGLCRANEAPRLPPLGSMATGLPLLVAEEEVEKVEDGVRVTARDGEGGQTGKRRIGSELEEQGEGETEEEEEKVEEDEFGVFMQAEGEPACSGRVTMSASVPCGSRACVALGNHTITGEPTCWTDSSFQQSEDSWTAFPQDSADGGGDAVGQWWPSSAVEERRLSAGPSLVSVFAEAFPSLPGSSPSDPCDLNTVPTLTQLLRGRASQDHWLLDSFHDLNKMIGQRYKRDAGVSRHLLLKTLHLEQPQTVSTDWFHSR</sequence>
<reference evidence="2 3" key="1">
    <citation type="submission" date="2019-02" db="EMBL/GenBank/DDBJ databases">
        <title>Opniocepnalus argus genome.</title>
        <authorList>
            <person name="Zhou C."/>
            <person name="Xiao S."/>
        </authorList>
    </citation>
    <scope>NUCLEOTIDE SEQUENCE [LARGE SCALE GENOMIC DNA]</scope>
    <source>
        <strain evidence="2">OARG1902GOOAL</strain>
        <tissue evidence="2">Muscle</tissue>
    </source>
</reference>
<dbReference type="EMBL" id="CM015719">
    <property type="protein sequence ID" value="KAF3693316.1"/>
    <property type="molecule type" value="Genomic_DNA"/>
</dbReference>
<evidence type="ECO:0000313" key="3">
    <source>
        <dbReference type="Proteomes" id="UP000503349"/>
    </source>
</evidence>
<keyword evidence="3" id="KW-1185">Reference proteome</keyword>
<feature type="compositionally biased region" description="Basic and acidic residues" evidence="1">
    <location>
        <begin position="369"/>
        <end position="419"/>
    </location>
</feature>
<dbReference type="Proteomes" id="UP000503349">
    <property type="component" value="Chromosome 8"/>
</dbReference>
<feature type="compositionally biased region" description="Basic and acidic residues" evidence="1">
    <location>
        <begin position="265"/>
        <end position="276"/>
    </location>
</feature>
<feature type="region of interest" description="Disordered" evidence="1">
    <location>
        <begin position="458"/>
        <end position="479"/>
    </location>
</feature>
<feature type="compositionally biased region" description="Acidic residues" evidence="1">
    <location>
        <begin position="687"/>
        <end position="705"/>
    </location>
</feature>
<name>A0A6G1PTJ8_CHAAH</name>
<gene>
    <name evidence="2" type="ORF">EXN66_Car008992</name>
</gene>
<evidence type="ECO:0000313" key="2">
    <source>
        <dbReference type="EMBL" id="KAF3693316.1"/>
    </source>
</evidence>
<feature type="compositionally biased region" description="Polar residues" evidence="1">
    <location>
        <begin position="599"/>
        <end position="629"/>
    </location>
</feature>
<feature type="region of interest" description="Disordered" evidence="1">
    <location>
        <begin position="207"/>
        <end position="250"/>
    </location>
</feature>
<feature type="region of interest" description="Disordered" evidence="1">
    <location>
        <begin position="667"/>
        <end position="705"/>
    </location>
</feature>
<evidence type="ECO:0000256" key="1">
    <source>
        <dbReference type="SAM" id="MobiDB-lite"/>
    </source>
</evidence>
<accession>A0A6G1PTJ8</accession>
<feature type="compositionally biased region" description="Basic and acidic residues" evidence="1">
    <location>
        <begin position="292"/>
        <end position="338"/>
    </location>
</feature>
<feature type="compositionally biased region" description="Polar residues" evidence="1">
    <location>
        <begin position="347"/>
        <end position="368"/>
    </location>
</feature>
<reference evidence="3" key="2">
    <citation type="submission" date="2019-02" db="EMBL/GenBank/DDBJ databases">
        <title>Opniocepnalus argus Var Kimnra genome.</title>
        <authorList>
            <person name="Zhou C."/>
            <person name="Xiao S."/>
        </authorList>
    </citation>
    <scope>NUCLEOTIDE SEQUENCE [LARGE SCALE GENOMIC DNA]</scope>
</reference>
<organism evidence="2 3">
    <name type="scientific">Channa argus</name>
    <name type="common">Northern snakehead</name>
    <name type="synonym">Ophicephalus argus</name>
    <dbReference type="NCBI Taxonomy" id="215402"/>
    <lineage>
        <taxon>Eukaryota</taxon>
        <taxon>Metazoa</taxon>
        <taxon>Chordata</taxon>
        <taxon>Craniata</taxon>
        <taxon>Vertebrata</taxon>
        <taxon>Euteleostomi</taxon>
        <taxon>Actinopterygii</taxon>
        <taxon>Neopterygii</taxon>
        <taxon>Teleostei</taxon>
        <taxon>Neoteleostei</taxon>
        <taxon>Acanthomorphata</taxon>
        <taxon>Anabantaria</taxon>
        <taxon>Anabantiformes</taxon>
        <taxon>Channoidei</taxon>
        <taxon>Channidae</taxon>
        <taxon>Channa</taxon>
    </lineage>
</organism>
<feature type="compositionally biased region" description="Acidic residues" evidence="1">
    <location>
        <begin position="536"/>
        <end position="545"/>
    </location>
</feature>
<proteinExistence type="predicted"/>
<feature type="compositionally biased region" description="Basic and acidic residues" evidence="1">
    <location>
        <begin position="218"/>
        <end position="250"/>
    </location>
</feature>
<feature type="compositionally biased region" description="Polar residues" evidence="1">
    <location>
        <begin position="420"/>
        <end position="433"/>
    </location>
</feature>
<feature type="region of interest" description="Disordered" evidence="1">
    <location>
        <begin position="582"/>
        <end position="629"/>
    </location>
</feature>
<dbReference type="AlphaFoldDB" id="A0A6G1PTJ8"/>
<feature type="region of interest" description="Disordered" evidence="1">
    <location>
        <begin position="526"/>
        <end position="556"/>
    </location>
</feature>
<feature type="compositionally biased region" description="Basic and acidic residues" evidence="1">
    <location>
        <begin position="546"/>
        <end position="556"/>
    </location>
</feature>
<feature type="region of interest" description="Disordered" evidence="1">
    <location>
        <begin position="262"/>
        <end position="433"/>
    </location>
</feature>
<feature type="region of interest" description="Disordered" evidence="1">
    <location>
        <begin position="63"/>
        <end position="84"/>
    </location>
</feature>